<dbReference type="Proteomes" id="UP001432128">
    <property type="component" value="Chromosome"/>
</dbReference>
<accession>A0AAU4K3F9</accession>
<dbReference type="SMART" id="SM00934">
    <property type="entry name" value="OMPdecase"/>
    <property type="match status" value="1"/>
</dbReference>
<dbReference type="PANTHER" id="PTHR43375">
    <property type="entry name" value="OROTIDINE 5'-PHOSPHATE DECARBOXYLASE"/>
    <property type="match status" value="1"/>
</dbReference>
<dbReference type="NCBIfam" id="TIGR02127">
    <property type="entry name" value="pyrF_sub2"/>
    <property type="match status" value="1"/>
</dbReference>
<evidence type="ECO:0000256" key="5">
    <source>
        <dbReference type="ARBA" id="ARBA00023239"/>
    </source>
</evidence>
<keyword evidence="3 7" id="KW-0210">Decarboxylase</keyword>
<reference evidence="9 10" key="1">
    <citation type="submission" date="2022-10" db="EMBL/GenBank/DDBJ databases">
        <title>The complete genomes of actinobacterial strains from the NBC collection.</title>
        <authorList>
            <person name="Joergensen T.S."/>
            <person name="Alvarez Arevalo M."/>
            <person name="Sterndorff E.B."/>
            <person name="Faurdal D."/>
            <person name="Vuksanovic O."/>
            <person name="Mourched A.-S."/>
            <person name="Charusanti P."/>
            <person name="Shaw S."/>
            <person name="Blin K."/>
            <person name="Weber T."/>
        </authorList>
    </citation>
    <scope>NUCLEOTIDE SEQUENCE [LARGE SCALE GENOMIC DNA]</scope>
    <source>
        <strain evidence="9 10">NBC_00319</strain>
    </source>
</reference>
<dbReference type="GO" id="GO:0006207">
    <property type="term" value="P:'de novo' pyrimidine nucleobase biosynthetic process"/>
    <property type="evidence" value="ECO:0007669"/>
    <property type="project" value="InterPro"/>
</dbReference>
<dbReference type="GO" id="GO:0044205">
    <property type="term" value="P:'de novo' UMP biosynthetic process"/>
    <property type="evidence" value="ECO:0007669"/>
    <property type="project" value="UniProtKB-UniRule"/>
</dbReference>
<dbReference type="Gene3D" id="3.20.20.70">
    <property type="entry name" value="Aldolase class I"/>
    <property type="match status" value="1"/>
</dbReference>
<dbReference type="EC" id="4.1.1.23" evidence="7"/>
<comment type="similarity">
    <text evidence="2 7">Belongs to the OMP decarboxylase family. Type 2 subfamily.</text>
</comment>
<dbReference type="InterPro" id="IPR018089">
    <property type="entry name" value="OMPdecase_AS"/>
</dbReference>
<dbReference type="InterPro" id="IPR011995">
    <property type="entry name" value="OMPdecase_type-2"/>
</dbReference>
<keyword evidence="5 7" id="KW-0456">Lyase</keyword>
<evidence type="ECO:0000256" key="3">
    <source>
        <dbReference type="ARBA" id="ARBA00022793"/>
    </source>
</evidence>
<sequence>MTDPGGRSGSGGADYAGRHLDAVARRGRLCVGVDPHPGLLAAWGLADDVGGLRAFTETVVRAVAPIAAAIKPQVALFERYGSAGFGVLEEAIAEITAAGALVISDAKRGDIGSTMAAYAHAWLSPRSPLCSDAVTVSPYLGFGSLDPAFDAAADSGRGVFVLARTSNPEGAALQLADARGSTVAQSVIDAVAARNAAGPAALGVVVGATRPHGLSLEALGGPILAPGVGAQGGTPDDVARIFDGAHRWVLPAVSREILGAGPDGTALVAATESMRDALESALRG</sequence>
<comment type="pathway">
    <text evidence="1 7">Pyrimidine metabolism; UMP biosynthesis via de novo pathway; UMP from orotate: step 2/2.</text>
</comment>
<gene>
    <name evidence="7 9" type="primary">pyrF</name>
    <name evidence="9" type="ORF">OG579_01840</name>
</gene>
<dbReference type="EMBL" id="CP108021">
    <property type="protein sequence ID" value="WUM20605.1"/>
    <property type="molecule type" value="Genomic_DNA"/>
</dbReference>
<comment type="catalytic activity">
    <reaction evidence="6 7">
        <text>orotidine 5'-phosphate + H(+) = UMP + CO2</text>
        <dbReference type="Rhea" id="RHEA:11596"/>
        <dbReference type="ChEBI" id="CHEBI:15378"/>
        <dbReference type="ChEBI" id="CHEBI:16526"/>
        <dbReference type="ChEBI" id="CHEBI:57538"/>
        <dbReference type="ChEBI" id="CHEBI:57865"/>
        <dbReference type="EC" id="4.1.1.23"/>
    </reaction>
</comment>
<dbReference type="SUPFAM" id="SSF51366">
    <property type="entry name" value="Ribulose-phoshate binding barrel"/>
    <property type="match status" value="1"/>
</dbReference>
<dbReference type="Pfam" id="PF00215">
    <property type="entry name" value="OMPdecase"/>
    <property type="match status" value="1"/>
</dbReference>
<dbReference type="PROSITE" id="PS00156">
    <property type="entry name" value="OMPDECASE"/>
    <property type="match status" value="1"/>
</dbReference>
<feature type="domain" description="Orotidine 5'-phosphate decarboxylase" evidence="8">
    <location>
        <begin position="28"/>
        <end position="270"/>
    </location>
</feature>
<evidence type="ECO:0000256" key="6">
    <source>
        <dbReference type="ARBA" id="ARBA00049157"/>
    </source>
</evidence>
<dbReference type="CDD" id="cd04725">
    <property type="entry name" value="OMP_decarboxylase_like"/>
    <property type="match status" value="1"/>
</dbReference>
<keyword evidence="10" id="KW-1185">Reference proteome</keyword>
<evidence type="ECO:0000259" key="8">
    <source>
        <dbReference type="SMART" id="SM00934"/>
    </source>
</evidence>
<evidence type="ECO:0000313" key="9">
    <source>
        <dbReference type="EMBL" id="WUM20605.1"/>
    </source>
</evidence>
<name>A0AAU4K3F9_9NOCA</name>
<dbReference type="KEGG" id="whr:OG579_01840"/>
<protein>
    <recommendedName>
        <fullName evidence="7">Orotidine 5'-phosphate decarboxylase</fullName>
        <ecNumber evidence="7">4.1.1.23</ecNumber>
    </recommendedName>
    <alternativeName>
        <fullName evidence="7">OMP decarboxylase</fullName>
        <shortName evidence="7">OMPDCase</shortName>
        <shortName evidence="7">OMPdecase</shortName>
    </alternativeName>
</protein>
<dbReference type="PANTHER" id="PTHR43375:SF1">
    <property type="entry name" value="OROTIDINE 5'-PHOSPHATE DECARBOXYLASE"/>
    <property type="match status" value="1"/>
</dbReference>
<keyword evidence="4 7" id="KW-0665">Pyrimidine biosynthesis</keyword>
<dbReference type="HAMAP" id="MF_01215">
    <property type="entry name" value="OMPdecase_type2"/>
    <property type="match status" value="1"/>
</dbReference>
<dbReference type="InterPro" id="IPR011060">
    <property type="entry name" value="RibuloseP-bd_barrel"/>
</dbReference>
<dbReference type="InterPro" id="IPR001754">
    <property type="entry name" value="OMPdeCOase_dom"/>
</dbReference>
<dbReference type="AlphaFoldDB" id="A0AAU4K3F9"/>
<feature type="active site" description="Proton donor" evidence="7">
    <location>
        <position position="107"/>
    </location>
</feature>
<dbReference type="InterPro" id="IPR013785">
    <property type="entry name" value="Aldolase_TIM"/>
</dbReference>
<dbReference type="GO" id="GO:0004590">
    <property type="term" value="F:orotidine-5'-phosphate decarboxylase activity"/>
    <property type="evidence" value="ECO:0007669"/>
    <property type="project" value="UniProtKB-UniRule"/>
</dbReference>
<organism evidence="9 10">
    <name type="scientific">Williamsia herbipolensis</name>
    <dbReference type="NCBI Taxonomy" id="1603258"/>
    <lineage>
        <taxon>Bacteria</taxon>
        <taxon>Bacillati</taxon>
        <taxon>Actinomycetota</taxon>
        <taxon>Actinomycetes</taxon>
        <taxon>Mycobacteriales</taxon>
        <taxon>Nocardiaceae</taxon>
        <taxon>Williamsia</taxon>
    </lineage>
</organism>
<dbReference type="RefSeq" id="WP_328857869.1">
    <property type="nucleotide sequence ID" value="NZ_CP108021.1"/>
</dbReference>
<proteinExistence type="inferred from homology"/>
<evidence type="ECO:0000256" key="7">
    <source>
        <dbReference type="HAMAP-Rule" id="MF_01215"/>
    </source>
</evidence>
<evidence type="ECO:0000256" key="4">
    <source>
        <dbReference type="ARBA" id="ARBA00022975"/>
    </source>
</evidence>
<evidence type="ECO:0000313" key="10">
    <source>
        <dbReference type="Proteomes" id="UP001432128"/>
    </source>
</evidence>
<evidence type="ECO:0000256" key="2">
    <source>
        <dbReference type="ARBA" id="ARBA00008847"/>
    </source>
</evidence>
<evidence type="ECO:0000256" key="1">
    <source>
        <dbReference type="ARBA" id="ARBA00004861"/>
    </source>
</evidence>